<proteinExistence type="predicted"/>
<feature type="region of interest" description="Disordered" evidence="1">
    <location>
        <begin position="41"/>
        <end position="60"/>
    </location>
</feature>
<reference evidence="2" key="1">
    <citation type="submission" date="2013-07" db="EMBL/GenBank/DDBJ databases">
        <title>Sub-species coevolution in mutualistic symbiosis.</title>
        <authorList>
            <person name="Murfin K."/>
            <person name="Klassen J."/>
            <person name="Lee M."/>
            <person name="Forst S."/>
            <person name="Stock P."/>
            <person name="Goodrich-Blair H."/>
        </authorList>
    </citation>
    <scope>NUCLEOTIDE SEQUENCE [LARGE SCALE GENOMIC DNA]</scope>
    <source>
        <strain evidence="2">Puntauvense</strain>
    </source>
</reference>
<evidence type="ECO:0000256" key="1">
    <source>
        <dbReference type="SAM" id="MobiDB-lite"/>
    </source>
</evidence>
<dbReference type="Pfam" id="PF05069">
    <property type="entry name" value="Phage_tail_S"/>
    <property type="match status" value="2"/>
</dbReference>
<gene>
    <name evidence="2" type="ORF">XBP1_2550004</name>
</gene>
<dbReference type="InterPro" id="IPR006522">
    <property type="entry name" value="Phage_virion_morphogenesis"/>
</dbReference>
<organism evidence="2 3">
    <name type="scientific">Xenorhabdus bovienii str. puntauvense</name>
    <dbReference type="NCBI Taxonomy" id="1398201"/>
    <lineage>
        <taxon>Bacteria</taxon>
        <taxon>Pseudomonadati</taxon>
        <taxon>Pseudomonadota</taxon>
        <taxon>Gammaproteobacteria</taxon>
        <taxon>Enterobacterales</taxon>
        <taxon>Morganellaceae</taxon>
        <taxon>Xenorhabdus</taxon>
    </lineage>
</organism>
<name>A0A077NFW4_XENBV</name>
<evidence type="ECO:0000313" key="2">
    <source>
        <dbReference type="EMBL" id="CDG97332.1"/>
    </source>
</evidence>
<dbReference type="AlphaFoldDB" id="A0A077NFW4"/>
<protein>
    <submittedName>
        <fullName evidence="2">Phage virion morphogeneis family protein</fullName>
    </submittedName>
</protein>
<dbReference type="Proteomes" id="UP000028511">
    <property type="component" value="Unassembled WGS sequence"/>
</dbReference>
<dbReference type="HOGENOM" id="CLU_112412_0_0_6"/>
<accession>A0A077NFW4</accession>
<comment type="caution">
    <text evidence="2">The sequence shown here is derived from an EMBL/GenBank/DDBJ whole genome shotgun (WGS) entry which is preliminary data.</text>
</comment>
<dbReference type="EMBL" id="CBSW010000174">
    <property type="protein sequence ID" value="CDG97332.1"/>
    <property type="molecule type" value="Genomic_DNA"/>
</dbReference>
<dbReference type="RefSeq" id="WP_051870694.1">
    <property type="nucleotide sequence ID" value="NZ_CAWLWN010000217.1"/>
</dbReference>
<evidence type="ECO:0000313" key="3">
    <source>
        <dbReference type="Proteomes" id="UP000028511"/>
    </source>
</evidence>
<sequence length="211" mass="24673">MSQSSLMFSLENALQRLLSTTSPGYRSRLARQLATVIRTDQQKRIRSQKNTDGSGYEPRRRRILRSQKGIRFIHRGEVRDLKNWRATRGRRGRMITGFDEDRGAVRSFYRSEIERYLEINRSETRKTTTRRNPMFQRLRAAKFLRMRTSAETAIVGFQGKAAAIARQHQYGLEGSINALARTRYPQRELLGLSEHEKLKLIEMIYHDLAEA</sequence>
<dbReference type="NCBIfam" id="TIGR01635">
    <property type="entry name" value="tail_comp_S"/>
    <property type="match status" value="2"/>
</dbReference>